<evidence type="ECO:0000313" key="2">
    <source>
        <dbReference type="EMBL" id="KAK5955139.1"/>
    </source>
</evidence>
<keyword evidence="3" id="KW-1185">Reference proteome</keyword>
<reference evidence="2 3" key="1">
    <citation type="submission" date="2022-12" db="EMBL/GenBank/DDBJ databases">
        <title>Genomic features and morphological characterization of a novel Knufia sp. strain isolated from spacecraft assembly facility.</title>
        <authorList>
            <person name="Teixeira M."/>
            <person name="Chander A.M."/>
            <person name="Stajich J.E."/>
            <person name="Venkateswaran K."/>
        </authorList>
    </citation>
    <scope>NUCLEOTIDE SEQUENCE [LARGE SCALE GENOMIC DNA]</scope>
    <source>
        <strain evidence="2 3">FJI-L2-BK-P2</strain>
    </source>
</reference>
<gene>
    <name evidence="2" type="ORF">OHC33_003818</name>
</gene>
<feature type="compositionally biased region" description="Polar residues" evidence="1">
    <location>
        <begin position="202"/>
        <end position="218"/>
    </location>
</feature>
<protein>
    <submittedName>
        <fullName evidence="2">Uncharacterized protein</fullName>
    </submittedName>
</protein>
<evidence type="ECO:0000313" key="3">
    <source>
        <dbReference type="Proteomes" id="UP001316803"/>
    </source>
</evidence>
<evidence type="ECO:0000256" key="1">
    <source>
        <dbReference type="SAM" id="MobiDB-lite"/>
    </source>
</evidence>
<name>A0AAN8EGC6_9EURO</name>
<dbReference type="EMBL" id="JAKLMC020000007">
    <property type="protein sequence ID" value="KAK5955139.1"/>
    <property type="molecule type" value="Genomic_DNA"/>
</dbReference>
<accession>A0AAN8EGC6</accession>
<dbReference type="Proteomes" id="UP001316803">
    <property type="component" value="Unassembled WGS sequence"/>
</dbReference>
<dbReference type="AlphaFoldDB" id="A0AAN8EGC6"/>
<proteinExistence type="predicted"/>
<feature type="region of interest" description="Disordered" evidence="1">
    <location>
        <begin position="185"/>
        <end position="218"/>
    </location>
</feature>
<sequence length="341" mass="38558">MPDTEKPSRHRKDLRSYWQKKLQLNNEEYDDRRKVILQRIRRQWPDRARLIKCGSKRKKQLSEWLRPTVSASSIPEGGQKPTSRVMLLLYTDFALFVNYHYDRGHRSRGRPSMLGNEQVYDVVEEESTFIGGGAPKNAGATKNGVINLPPAVDESVPSPARSRSLSIHQRALPSTPAARKVILIEDSPPAPKQDPSTKLKMQPTSTHNAIREPSSQHSFLTTSYSAKQPIEWNDIEVEMNAAVLGCGTVWITMFDLKAEPELPCEWHDFRLEDLYKQFAIETGTTIDSEKYEFVHFSNGGDGASAFVLSNPGAYKIMLKRFSKAASNTNNVLQLCIRARQG</sequence>
<comment type="caution">
    <text evidence="2">The sequence shown here is derived from an EMBL/GenBank/DDBJ whole genome shotgun (WGS) entry which is preliminary data.</text>
</comment>
<organism evidence="2 3">
    <name type="scientific">Knufia fluminis</name>
    <dbReference type="NCBI Taxonomy" id="191047"/>
    <lineage>
        <taxon>Eukaryota</taxon>
        <taxon>Fungi</taxon>
        <taxon>Dikarya</taxon>
        <taxon>Ascomycota</taxon>
        <taxon>Pezizomycotina</taxon>
        <taxon>Eurotiomycetes</taxon>
        <taxon>Chaetothyriomycetidae</taxon>
        <taxon>Chaetothyriales</taxon>
        <taxon>Trichomeriaceae</taxon>
        <taxon>Knufia</taxon>
    </lineage>
</organism>